<proteinExistence type="predicted"/>
<dbReference type="Pfam" id="PF01588">
    <property type="entry name" value="tRNA_bind"/>
    <property type="match status" value="1"/>
</dbReference>
<feature type="domain" description="TRNA-binding" evidence="4">
    <location>
        <begin position="6"/>
        <end position="121"/>
    </location>
</feature>
<dbReference type="Proteomes" id="UP001151518">
    <property type="component" value="Unassembled WGS sequence"/>
</dbReference>
<evidence type="ECO:0000256" key="1">
    <source>
        <dbReference type="ARBA" id="ARBA00022555"/>
    </source>
</evidence>
<dbReference type="InterPro" id="IPR012340">
    <property type="entry name" value="NA-bd_OB-fold"/>
</dbReference>
<dbReference type="PROSITE" id="PS50886">
    <property type="entry name" value="TRBD"/>
    <property type="match status" value="1"/>
</dbReference>
<dbReference type="PANTHER" id="PTHR11586">
    <property type="entry name" value="TRNA-AMINOACYLATION COFACTOR ARC1 FAMILY MEMBER"/>
    <property type="match status" value="1"/>
</dbReference>
<dbReference type="GO" id="GO:0000049">
    <property type="term" value="F:tRNA binding"/>
    <property type="evidence" value="ECO:0007669"/>
    <property type="project" value="UniProtKB-UniRule"/>
</dbReference>
<comment type="caution">
    <text evidence="5">The sequence shown here is derived from an EMBL/GenBank/DDBJ whole genome shotgun (WGS) entry which is preliminary data.</text>
</comment>
<dbReference type="InterPro" id="IPR051270">
    <property type="entry name" value="Tyrosine-tRNA_ligase_regulator"/>
</dbReference>
<reference evidence="5" key="1">
    <citation type="submission" date="2022-07" db="EMBL/GenBank/DDBJ databases">
        <title>Phylogenomic reconstructions and comparative analyses of Kickxellomycotina fungi.</title>
        <authorList>
            <person name="Reynolds N.K."/>
            <person name="Stajich J.E."/>
            <person name="Barry K."/>
            <person name="Grigoriev I.V."/>
            <person name="Crous P."/>
            <person name="Smith M.E."/>
        </authorList>
    </citation>
    <scope>NUCLEOTIDE SEQUENCE</scope>
    <source>
        <strain evidence="5">NRRL 3115</strain>
    </source>
</reference>
<name>A0A9W8GAS2_9FUNG</name>
<dbReference type="SUPFAM" id="SSF50249">
    <property type="entry name" value="Nucleic acid-binding proteins"/>
    <property type="match status" value="1"/>
</dbReference>
<dbReference type="EMBL" id="JANBTW010000012">
    <property type="protein sequence ID" value="KAJ2679395.1"/>
    <property type="molecule type" value="Genomic_DNA"/>
</dbReference>
<evidence type="ECO:0000256" key="2">
    <source>
        <dbReference type="ARBA" id="ARBA00022884"/>
    </source>
</evidence>
<sequence length="192" mass="20459">MPKTDPIDKIDLRVGFITSADKHPDADKLYVLSVDLGEFDLATSTKKTLLKRTIVSGLVDYYLPDELVGRKVVVFANMKPRKLRGVLSQGMLLAASNSNNGSIAVEILEAPRKSRPGDRVVVSNAQQSIDGKIIAPGLPALEKPLVKKQKVIDAFISGLALDACVAKYNGHSLVSESGGNVSTKSMLSGTVG</sequence>
<dbReference type="OrthoDB" id="19141at2759"/>
<dbReference type="AlphaFoldDB" id="A0A9W8GAS2"/>
<organism evidence="5 6">
    <name type="scientific">Coemansia spiralis</name>
    <dbReference type="NCBI Taxonomy" id="417178"/>
    <lineage>
        <taxon>Eukaryota</taxon>
        <taxon>Fungi</taxon>
        <taxon>Fungi incertae sedis</taxon>
        <taxon>Zoopagomycota</taxon>
        <taxon>Kickxellomycotina</taxon>
        <taxon>Kickxellomycetes</taxon>
        <taxon>Kickxellales</taxon>
        <taxon>Kickxellaceae</taxon>
        <taxon>Coemansia</taxon>
    </lineage>
</organism>
<evidence type="ECO:0000256" key="3">
    <source>
        <dbReference type="PROSITE-ProRule" id="PRU00209"/>
    </source>
</evidence>
<evidence type="ECO:0000259" key="4">
    <source>
        <dbReference type="PROSITE" id="PS50886"/>
    </source>
</evidence>
<accession>A0A9W8GAS2</accession>
<evidence type="ECO:0000313" key="5">
    <source>
        <dbReference type="EMBL" id="KAJ2679395.1"/>
    </source>
</evidence>
<keyword evidence="1 3" id="KW-0820">tRNA-binding</keyword>
<keyword evidence="2 3" id="KW-0694">RNA-binding</keyword>
<protein>
    <recommendedName>
        <fullName evidence="4">tRNA-binding domain-containing protein</fullName>
    </recommendedName>
</protein>
<evidence type="ECO:0000313" key="6">
    <source>
        <dbReference type="Proteomes" id="UP001151518"/>
    </source>
</evidence>
<dbReference type="Gene3D" id="2.40.50.140">
    <property type="entry name" value="Nucleic acid-binding proteins"/>
    <property type="match status" value="1"/>
</dbReference>
<dbReference type="PANTHER" id="PTHR11586:SF37">
    <property type="entry name" value="TRNA-BINDING DOMAIN-CONTAINING PROTEIN"/>
    <property type="match status" value="1"/>
</dbReference>
<gene>
    <name evidence="5" type="ORF">GGI25_001530</name>
</gene>
<dbReference type="InterPro" id="IPR002547">
    <property type="entry name" value="tRNA-bd_dom"/>
</dbReference>